<dbReference type="AlphaFoldDB" id="A0A5D6VBA9"/>
<organism evidence="1 2">
    <name type="scientific">Hymenobacter lutimineralis</name>
    <dbReference type="NCBI Taxonomy" id="2606448"/>
    <lineage>
        <taxon>Bacteria</taxon>
        <taxon>Pseudomonadati</taxon>
        <taxon>Bacteroidota</taxon>
        <taxon>Cytophagia</taxon>
        <taxon>Cytophagales</taxon>
        <taxon>Hymenobacteraceae</taxon>
        <taxon>Hymenobacter</taxon>
    </lineage>
</organism>
<keyword evidence="2" id="KW-1185">Reference proteome</keyword>
<evidence type="ECO:0000313" key="1">
    <source>
        <dbReference type="EMBL" id="TYZ13261.1"/>
    </source>
</evidence>
<reference evidence="1 2" key="1">
    <citation type="submission" date="2019-08" db="EMBL/GenBank/DDBJ databases">
        <authorList>
            <person name="Seo M.-J."/>
        </authorList>
    </citation>
    <scope>NUCLEOTIDE SEQUENCE [LARGE SCALE GENOMIC DNA]</scope>
    <source>
        <strain evidence="1 2">KIGAM108</strain>
    </source>
</reference>
<evidence type="ECO:0000313" key="2">
    <source>
        <dbReference type="Proteomes" id="UP000322791"/>
    </source>
</evidence>
<accession>A0A5D6VBA9</accession>
<gene>
    <name evidence="1" type="ORF">FY528_02275</name>
</gene>
<proteinExistence type="predicted"/>
<dbReference type="RefSeq" id="WP_149069384.1">
    <property type="nucleotide sequence ID" value="NZ_VTHL01000002.1"/>
</dbReference>
<sequence length="131" mass="14840">MATLRQLQWDELDLLQGLEGIPTAGENGSFRYRVQQGALQLRVSLWPEHGMVDLTLFDTLTKAILLDLTVAVRGRIRYNNDKRGEYLEFADCLVVSRLLATEEQLEAAFSPNILGRPMLLTVKPHLSVLFE</sequence>
<dbReference type="Proteomes" id="UP000322791">
    <property type="component" value="Unassembled WGS sequence"/>
</dbReference>
<dbReference type="EMBL" id="VTHL01000002">
    <property type="protein sequence ID" value="TYZ13261.1"/>
    <property type="molecule type" value="Genomic_DNA"/>
</dbReference>
<comment type="caution">
    <text evidence="1">The sequence shown here is derived from an EMBL/GenBank/DDBJ whole genome shotgun (WGS) entry which is preliminary data.</text>
</comment>
<name>A0A5D6VBA9_9BACT</name>
<protein>
    <submittedName>
        <fullName evidence="1">Uncharacterized protein</fullName>
    </submittedName>
</protein>